<feature type="domain" description="Reductase C-terminal" evidence="6">
    <location>
        <begin position="331"/>
        <end position="415"/>
    </location>
</feature>
<dbReference type="GO" id="GO:0005737">
    <property type="term" value="C:cytoplasm"/>
    <property type="evidence" value="ECO:0007669"/>
    <property type="project" value="TreeGrafter"/>
</dbReference>
<dbReference type="PRINTS" id="PR00368">
    <property type="entry name" value="FADPNR"/>
</dbReference>
<dbReference type="InterPro" id="IPR023753">
    <property type="entry name" value="FAD/NAD-binding_dom"/>
</dbReference>
<dbReference type="EMBL" id="SWDV01000041">
    <property type="protein sequence ID" value="TLX71309.1"/>
    <property type="molecule type" value="Genomic_DNA"/>
</dbReference>
<comment type="caution">
    <text evidence="7">The sequence shown here is derived from an EMBL/GenBank/DDBJ whole genome shotgun (WGS) entry which is preliminary data.</text>
</comment>
<dbReference type="RefSeq" id="WP_138526110.1">
    <property type="nucleotide sequence ID" value="NZ_SWDV01000041.1"/>
</dbReference>
<evidence type="ECO:0000313" key="7">
    <source>
        <dbReference type="EMBL" id="TLX71309.1"/>
    </source>
</evidence>
<keyword evidence="8" id="KW-1185">Reference proteome</keyword>
<dbReference type="Pfam" id="PF14759">
    <property type="entry name" value="Reductase_C"/>
    <property type="match status" value="1"/>
</dbReference>
<dbReference type="InterPro" id="IPR050446">
    <property type="entry name" value="FAD-oxidoreductase/Apoptosis"/>
</dbReference>
<dbReference type="Proteomes" id="UP000306635">
    <property type="component" value="Unassembled WGS sequence"/>
</dbReference>
<dbReference type="InterPro" id="IPR016156">
    <property type="entry name" value="FAD/NAD-linked_Rdtase_dimer_sf"/>
</dbReference>
<evidence type="ECO:0000256" key="3">
    <source>
        <dbReference type="ARBA" id="ARBA00022827"/>
    </source>
</evidence>
<keyword evidence="4" id="KW-0560">Oxidoreductase</keyword>
<evidence type="ECO:0000256" key="4">
    <source>
        <dbReference type="ARBA" id="ARBA00023002"/>
    </source>
</evidence>
<feature type="domain" description="FAD/NAD(P)-binding" evidence="5">
    <location>
        <begin position="10"/>
        <end position="312"/>
    </location>
</feature>
<keyword evidence="2" id="KW-0285">Flavoprotein</keyword>
<reference evidence="7 8" key="1">
    <citation type="submission" date="2019-04" db="EMBL/GenBank/DDBJ databases">
        <authorList>
            <person name="Li M."/>
        </authorList>
    </citation>
    <scope>NUCLEOTIDE SEQUENCE [LARGE SCALE GENOMIC DNA]</scope>
    <source>
        <strain evidence="7 8">LAM1902</strain>
    </source>
</reference>
<organism evidence="7 8">
    <name type="scientific">Pseudomonas nicosulfuronedens</name>
    <dbReference type="NCBI Taxonomy" id="2571105"/>
    <lineage>
        <taxon>Bacteria</taxon>
        <taxon>Pseudomonadati</taxon>
        <taxon>Pseudomonadota</taxon>
        <taxon>Gammaproteobacteria</taxon>
        <taxon>Pseudomonadales</taxon>
        <taxon>Pseudomonadaceae</taxon>
        <taxon>Pseudomonas</taxon>
    </lineage>
</organism>
<name>A0A5R9QNN5_9PSED</name>
<dbReference type="SUPFAM" id="SSF55424">
    <property type="entry name" value="FAD/NAD-linked reductases, dimerisation (C-terminal) domain"/>
    <property type="match status" value="1"/>
</dbReference>
<accession>A0A5R9QNN5</accession>
<protein>
    <submittedName>
        <fullName evidence="7">Pyridine nucleotide-disulfide oxidoreductase</fullName>
    </submittedName>
</protein>
<dbReference type="Pfam" id="PF07992">
    <property type="entry name" value="Pyr_redox_2"/>
    <property type="match status" value="1"/>
</dbReference>
<dbReference type="SUPFAM" id="SSF51905">
    <property type="entry name" value="FAD/NAD(P)-binding domain"/>
    <property type="match status" value="2"/>
</dbReference>
<proteinExistence type="predicted"/>
<evidence type="ECO:0000256" key="1">
    <source>
        <dbReference type="ARBA" id="ARBA00001974"/>
    </source>
</evidence>
<dbReference type="PANTHER" id="PTHR43557:SF2">
    <property type="entry name" value="RIESKE DOMAIN-CONTAINING PROTEIN-RELATED"/>
    <property type="match status" value="1"/>
</dbReference>
<comment type="cofactor">
    <cofactor evidence="1">
        <name>FAD</name>
        <dbReference type="ChEBI" id="CHEBI:57692"/>
    </cofactor>
</comment>
<dbReference type="Gene3D" id="3.50.50.60">
    <property type="entry name" value="FAD/NAD(P)-binding domain"/>
    <property type="match status" value="2"/>
</dbReference>
<dbReference type="GeneID" id="300409009"/>
<dbReference type="InterPro" id="IPR036188">
    <property type="entry name" value="FAD/NAD-bd_sf"/>
</dbReference>
<dbReference type="InterPro" id="IPR028202">
    <property type="entry name" value="Reductase_C"/>
</dbReference>
<dbReference type="PANTHER" id="PTHR43557">
    <property type="entry name" value="APOPTOSIS-INDUCING FACTOR 1"/>
    <property type="match status" value="1"/>
</dbReference>
<dbReference type="PRINTS" id="PR00411">
    <property type="entry name" value="PNDRDTASEI"/>
</dbReference>
<dbReference type="GO" id="GO:0016651">
    <property type="term" value="F:oxidoreductase activity, acting on NAD(P)H"/>
    <property type="evidence" value="ECO:0007669"/>
    <property type="project" value="TreeGrafter"/>
</dbReference>
<evidence type="ECO:0000259" key="5">
    <source>
        <dbReference type="Pfam" id="PF07992"/>
    </source>
</evidence>
<evidence type="ECO:0000256" key="2">
    <source>
        <dbReference type="ARBA" id="ARBA00022630"/>
    </source>
</evidence>
<dbReference type="Gene3D" id="3.30.390.30">
    <property type="match status" value="1"/>
</dbReference>
<gene>
    <name evidence="7" type="ORF">FAS41_25350</name>
</gene>
<dbReference type="OrthoDB" id="9800167at2"/>
<sequence length="418" mass="45248">MTETASLTAIIVGAGHAAGELATSLRDNGWEGRILLIGEEPQLPYHRPPLSKAYLSGAATSESLLIKPRATYEKANVEIISGVRVDRIDRETATVHLADGRTAQYDRLILATGGRPRPLPIPQIEQAERSGNFHYLRTLQDVDRIRRQFEPGMRLVIVGGGYIGLEVAAVAIKRGLKVTVLEALPRVLARVTAPELSAFYESRHRAAGVEIRTDTQVRDVQLDPSGDAVAALQCADGSSVPADLVVVGIGLLPNVELAVDAGLEVDNGILVDEFGQTSDSNIYAAGDCSNHPNPLLGRRLRLESVPNALEQARSVAASICGKPKAYASIPWFWSDQYELKLKMVGLSQGYDQLVIRGTPESDSFSAFYLKDGSILAADTVNRPPEFMLAKRFIAEKVRVDPARLADDSQPLKDLLPSA</sequence>
<evidence type="ECO:0000313" key="8">
    <source>
        <dbReference type="Proteomes" id="UP000306635"/>
    </source>
</evidence>
<evidence type="ECO:0000259" key="6">
    <source>
        <dbReference type="Pfam" id="PF14759"/>
    </source>
</evidence>
<keyword evidence="3" id="KW-0274">FAD</keyword>
<dbReference type="AlphaFoldDB" id="A0A5R9QNN5"/>